<dbReference type="RefSeq" id="WP_026485329.1">
    <property type="nucleotide sequence ID" value="NZ_CP032153.1"/>
</dbReference>
<protein>
    <recommendedName>
        <fullName evidence="3">Lipoprotein</fullName>
    </recommendedName>
</protein>
<dbReference type="OrthoDB" id="8685126at2"/>
<proteinExistence type="predicted"/>
<organism evidence="1 2">
    <name type="scientific">Alcaligenes aquatilis</name>
    <dbReference type="NCBI Taxonomy" id="323284"/>
    <lineage>
        <taxon>Bacteria</taxon>
        <taxon>Pseudomonadati</taxon>
        <taxon>Pseudomonadota</taxon>
        <taxon>Betaproteobacteria</taxon>
        <taxon>Burkholderiales</taxon>
        <taxon>Alcaligenaceae</taxon>
        <taxon>Alcaligenes</taxon>
    </lineage>
</organism>
<evidence type="ECO:0000313" key="1">
    <source>
        <dbReference type="EMBL" id="AYN21969.1"/>
    </source>
</evidence>
<dbReference type="AlphaFoldDB" id="A0A3G2HY93"/>
<dbReference type="KEGG" id="aaqu:D3M96_16385"/>
<evidence type="ECO:0000313" key="2">
    <source>
        <dbReference type="Proteomes" id="UP000268070"/>
    </source>
</evidence>
<sequence length="123" mass="14136">MNRRYFLSAFGALSLTLLSGCQDNLNAPFVGYWLEQKDERPATLHVTEDGPNLVVRVRQISMISGTYRQHNFPAKARENGVMTISDKWQLTYDKSQKHLTDSDGRYKPFKKISESEYKSLTSD</sequence>
<name>A0A3G2HY93_9BURK</name>
<dbReference type="PROSITE" id="PS51257">
    <property type="entry name" value="PROKAR_LIPOPROTEIN"/>
    <property type="match status" value="1"/>
</dbReference>
<evidence type="ECO:0008006" key="3">
    <source>
        <dbReference type="Google" id="ProtNLM"/>
    </source>
</evidence>
<dbReference type="EMBL" id="CP032153">
    <property type="protein sequence ID" value="AYN21969.1"/>
    <property type="molecule type" value="Genomic_DNA"/>
</dbReference>
<reference evidence="1 2" key="1">
    <citation type="submission" date="2018-09" db="EMBL/GenBank/DDBJ databases">
        <title>Complete genome sequence of the hydrocarbonoclastic bacterium Alcaligenes aquatilis QD168, isolated from a crude-oil polluted marine sediment of Central Chile.</title>
        <authorList>
            <person name="Duran R.E."/>
            <person name="Barra B."/>
            <person name="Salva-Serra F."/>
            <person name="Mendez V."/>
            <person name="Moore E.R.B."/>
            <person name="Seeger M."/>
        </authorList>
    </citation>
    <scope>NUCLEOTIDE SEQUENCE [LARGE SCALE GENOMIC DNA]</scope>
    <source>
        <strain evidence="1 2">QD168</strain>
    </source>
</reference>
<dbReference type="Proteomes" id="UP000268070">
    <property type="component" value="Chromosome"/>
</dbReference>
<gene>
    <name evidence="1" type="ORF">D3M96_16385</name>
</gene>
<accession>A0A3G2HY93</accession>